<keyword evidence="1" id="KW-0347">Helicase</keyword>
<comment type="caution">
    <text evidence="1">The sequence shown here is derived from an EMBL/GenBank/DDBJ whole genome shotgun (WGS) entry which is preliminary data.</text>
</comment>
<keyword evidence="1" id="KW-0547">Nucleotide-binding</keyword>
<reference evidence="1" key="1">
    <citation type="submission" date="2013-08" db="EMBL/GenBank/DDBJ databases">
        <authorList>
            <person name="Mendez C."/>
            <person name="Richter M."/>
            <person name="Ferrer M."/>
            <person name="Sanchez J."/>
        </authorList>
    </citation>
    <scope>NUCLEOTIDE SEQUENCE</scope>
</reference>
<organism evidence="1">
    <name type="scientific">mine drainage metagenome</name>
    <dbReference type="NCBI Taxonomy" id="410659"/>
    <lineage>
        <taxon>unclassified sequences</taxon>
        <taxon>metagenomes</taxon>
        <taxon>ecological metagenomes</taxon>
    </lineage>
</organism>
<dbReference type="EMBL" id="AUZZ01006217">
    <property type="protein sequence ID" value="EQD47003.1"/>
    <property type="molecule type" value="Genomic_DNA"/>
</dbReference>
<feature type="non-terminal residue" evidence="1">
    <location>
        <position position="152"/>
    </location>
</feature>
<gene>
    <name evidence="1" type="ORF">B2A_08629</name>
</gene>
<reference evidence="1" key="2">
    <citation type="journal article" date="2014" name="ISME J.">
        <title>Microbial stratification in low pH oxic and suboxic macroscopic growths along an acid mine drainage.</title>
        <authorList>
            <person name="Mendez-Garcia C."/>
            <person name="Mesa V."/>
            <person name="Sprenger R.R."/>
            <person name="Richter M."/>
            <person name="Diez M.S."/>
            <person name="Solano J."/>
            <person name="Bargiela R."/>
            <person name="Golyshina O.V."/>
            <person name="Manteca A."/>
            <person name="Ramos J.L."/>
            <person name="Gallego J.R."/>
            <person name="Llorente I."/>
            <person name="Martins Dos Santos V.A."/>
            <person name="Jensen O.N."/>
            <person name="Pelaez A.I."/>
            <person name="Sanchez J."/>
            <person name="Ferrer M."/>
        </authorList>
    </citation>
    <scope>NUCLEOTIDE SEQUENCE</scope>
</reference>
<keyword evidence="1" id="KW-0067">ATP-binding</keyword>
<evidence type="ECO:0000313" key="1">
    <source>
        <dbReference type="EMBL" id="EQD47003.1"/>
    </source>
</evidence>
<dbReference type="GO" id="GO:0004386">
    <property type="term" value="F:helicase activity"/>
    <property type="evidence" value="ECO:0007669"/>
    <property type="project" value="UniProtKB-KW"/>
</dbReference>
<feature type="non-terminal residue" evidence="1">
    <location>
        <position position="1"/>
    </location>
</feature>
<name>T0ZQS7_9ZZZZ</name>
<proteinExistence type="predicted"/>
<keyword evidence="1" id="KW-0378">Hydrolase</keyword>
<sequence>NVWLAFLLDAVPALESDGWELEIAPGFPYRLARPDRWFGELESASRDSWFSLRLGVLVDGQPVNLLPALTAYLQGLAEQGRAAGADSAGPHQPSSFEVGEHWILRLEDGRYLPIGMERIRRIAATLVELFERDGLDDRERLVMPQAQGHRLA</sequence>
<protein>
    <submittedName>
        <fullName evidence="1">Helicase/SNF2 domain-containing protein</fullName>
    </submittedName>
</protein>
<accession>T0ZQS7</accession>
<dbReference type="AlphaFoldDB" id="T0ZQS7"/>